<organism evidence="1 2">
    <name type="scientific">Otariodibacter oris</name>
    <dbReference type="NCBI Taxonomy" id="1032623"/>
    <lineage>
        <taxon>Bacteria</taxon>
        <taxon>Pseudomonadati</taxon>
        <taxon>Pseudomonadota</taxon>
        <taxon>Gammaproteobacteria</taxon>
        <taxon>Pasteurellales</taxon>
        <taxon>Pasteurellaceae</taxon>
        <taxon>Otariodibacter</taxon>
    </lineage>
</organism>
<dbReference type="AlphaFoldDB" id="A0A420XFJ3"/>
<accession>A0A420XFJ3</accession>
<dbReference type="RefSeq" id="WP_121123287.1">
    <property type="nucleotide sequence ID" value="NZ_CP016604.1"/>
</dbReference>
<protein>
    <recommendedName>
        <fullName evidence="3">DUF2322 family protein</fullName>
    </recommendedName>
</protein>
<dbReference type="PIRSF" id="PIRSF019302">
    <property type="entry name" value="UCP019302"/>
    <property type="match status" value="1"/>
</dbReference>
<evidence type="ECO:0000313" key="1">
    <source>
        <dbReference type="EMBL" id="RKR71595.1"/>
    </source>
</evidence>
<sequence length="106" mass="12032">MKQFQDYLATFPSIEHLNRIDLIDTQGTVAHSIPAIEGKLGSLKLYNALALKFHGELNRESAQQGLLWFAELVEDAQKNIGKHPNIDLLLEVVKHNLNYRLQPISK</sequence>
<proteinExistence type="predicted"/>
<dbReference type="Pfam" id="PF10084">
    <property type="entry name" value="DUF2322"/>
    <property type="match status" value="1"/>
</dbReference>
<evidence type="ECO:0008006" key="3">
    <source>
        <dbReference type="Google" id="ProtNLM"/>
    </source>
</evidence>
<evidence type="ECO:0000313" key="2">
    <source>
        <dbReference type="Proteomes" id="UP000280099"/>
    </source>
</evidence>
<dbReference type="Proteomes" id="UP000280099">
    <property type="component" value="Unassembled WGS sequence"/>
</dbReference>
<dbReference type="InterPro" id="IPR016755">
    <property type="entry name" value="UCP019302"/>
</dbReference>
<reference evidence="1 2" key="1">
    <citation type="submission" date="2018-10" db="EMBL/GenBank/DDBJ databases">
        <title>Genomic Encyclopedia of Type Strains, Phase IV (KMG-IV): sequencing the most valuable type-strain genomes for metagenomic binning, comparative biology and taxonomic classification.</title>
        <authorList>
            <person name="Goeker M."/>
        </authorList>
    </citation>
    <scope>NUCLEOTIDE SEQUENCE [LARGE SCALE GENOMIC DNA]</scope>
    <source>
        <strain evidence="1 2">DSM 23800</strain>
    </source>
</reference>
<gene>
    <name evidence="1" type="ORF">DES31_1327</name>
</gene>
<dbReference type="OrthoDB" id="7596112at2"/>
<comment type="caution">
    <text evidence="1">The sequence shown here is derived from an EMBL/GenBank/DDBJ whole genome shotgun (WGS) entry which is preliminary data.</text>
</comment>
<dbReference type="EMBL" id="RBJC01000007">
    <property type="protein sequence ID" value="RKR71595.1"/>
    <property type="molecule type" value="Genomic_DNA"/>
</dbReference>
<keyword evidence="2" id="KW-1185">Reference proteome</keyword>
<name>A0A420XFJ3_9PAST</name>